<gene>
    <name evidence="2" type="ORF">ACFQ34_20085</name>
</gene>
<dbReference type="SUPFAM" id="SSF53474">
    <property type="entry name" value="alpha/beta-Hydrolases"/>
    <property type="match status" value="1"/>
</dbReference>
<dbReference type="PANTHER" id="PTHR43798">
    <property type="entry name" value="MONOACYLGLYCEROL LIPASE"/>
    <property type="match status" value="1"/>
</dbReference>
<dbReference type="Proteomes" id="UP001597182">
    <property type="component" value="Unassembled WGS sequence"/>
</dbReference>
<accession>A0ABW3VMN3</accession>
<dbReference type="InterPro" id="IPR050266">
    <property type="entry name" value="AB_hydrolase_sf"/>
</dbReference>
<sequence length="282" mass="30237">MRSAPVDGAALEYDRTGSGAPVVLLHGWPGDRTDHAEVAALLAGDADVVVPDLRGFGGSDRDPGGDHALAAQVRSVVGLLDELGFPDAVVAGYDIGSRVAQQLAAEHPDRVRAVVVTPPLPGAGRRVLEPQAQREFWYQAFHQLELAERLVDGRPDAVRDYLAHFWNHWSGPGFTPSDARLDHLTARYAAPGRFTASVGWYRGGSGTVARALVEQPPETPLPTPAIVLWPEFDPLFPRDWSDRVGEWFGAADVRPVDGVGHFVPVEAPELFAAAVREAVAGG</sequence>
<dbReference type="PRINTS" id="PR00111">
    <property type="entry name" value="ABHYDROLASE"/>
</dbReference>
<protein>
    <submittedName>
        <fullName evidence="2">Alpha/beta fold hydrolase</fullName>
    </submittedName>
</protein>
<dbReference type="Gene3D" id="3.40.50.1820">
    <property type="entry name" value="alpha/beta hydrolase"/>
    <property type="match status" value="1"/>
</dbReference>
<evidence type="ECO:0000313" key="3">
    <source>
        <dbReference type="Proteomes" id="UP001597182"/>
    </source>
</evidence>
<organism evidence="2 3">
    <name type="scientific">Pseudonocardia benzenivorans</name>
    <dbReference type="NCBI Taxonomy" id="228005"/>
    <lineage>
        <taxon>Bacteria</taxon>
        <taxon>Bacillati</taxon>
        <taxon>Actinomycetota</taxon>
        <taxon>Actinomycetes</taxon>
        <taxon>Pseudonocardiales</taxon>
        <taxon>Pseudonocardiaceae</taxon>
        <taxon>Pseudonocardia</taxon>
    </lineage>
</organism>
<dbReference type="EMBL" id="JBHTMB010000166">
    <property type="protein sequence ID" value="MFD1235595.1"/>
    <property type="molecule type" value="Genomic_DNA"/>
</dbReference>
<name>A0ABW3VMN3_9PSEU</name>
<feature type="domain" description="AB hydrolase-1" evidence="1">
    <location>
        <begin position="21"/>
        <end position="268"/>
    </location>
</feature>
<keyword evidence="3" id="KW-1185">Reference proteome</keyword>
<evidence type="ECO:0000313" key="2">
    <source>
        <dbReference type="EMBL" id="MFD1235595.1"/>
    </source>
</evidence>
<dbReference type="InterPro" id="IPR029058">
    <property type="entry name" value="AB_hydrolase_fold"/>
</dbReference>
<comment type="caution">
    <text evidence="2">The sequence shown here is derived from an EMBL/GenBank/DDBJ whole genome shotgun (WGS) entry which is preliminary data.</text>
</comment>
<proteinExistence type="predicted"/>
<dbReference type="InterPro" id="IPR000073">
    <property type="entry name" value="AB_hydrolase_1"/>
</dbReference>
<dbReference type="Pfam" id="PF00561">
    <property type="entry name" value="Abhydrolase_1"/>
    <property type="match status" value="1"/>
</dbReference>
<dbReference type="InterPro" id="IPR000639">
    <property type="entry name" value="Epox_hydrolase-like"/>
</dbReference>
<reference evidence="3" key="1">
    <citation type="journal article" date="2019" name="Int. J. Syst. Evol. Microbiol.">
        <title>The Global Catalogue of Microorganisms (GCM) 10K type strain sequencing project: providing services to taxonomists for standard genome sequencing and annotation.</title>
        <authorList>
            <consortium name="The Broad Institute Genomics Platform"/>
            <consortium name="The Broad Institute Genome Sequencing Center for Infectious Disease"/>
            <person name="Wu L."/>
            <person name="Ma J."/>
        </authorList>
    </citation>
    <scope>NUCLEOTIDE SEQUENCE [LARGE SCALE GENOMIC DNA]</scope>
    <source>
        <strain evidence="3">CCUG 49018</strain>
    </source>
</reference>
<dbReference type="PRINTS" id="PR00412">
    <property type="entry name" value="EPOXHYDRLASE"/>
</dbReference>
<dbReference type="RefSeq" id="WP_346093931.1">
    <property type="nucleotide sequence ID" value="NZ_BAABKS010000085.1"/>
</dbReference>
<dbReference type="GO" id="GO:0016787">
    <property type="term" value="F:hydrolase activity"/>
    <property type="evidence" value="ECO:0007669"/>
    <property type="project" value="UniProtKB-KW"/>
</dbReference>
<keyword evidence="2" id="KW-0378">Hydrolase</keyword>
<evidence type="ECO:0000259" key="1">
    <source>
        <dbReference type="Pfam" id="PF00561"/>
    </source>
</evidence>